<comment type="caution">
    <text evidence="4">The sequence shown here is derived from an EMBL/GenBank/DDBJ whole genome shotgun (WGS) entry which is preliminary data.</text>
</comment>
<gene>
    <name evidence="4" type="ORF">C6Y08_19550</name>
</gene>
<accession>A0ABX5CWU2</accession>
<keyword evidence="1" id="KW-0328">Glycosyltransferase</keyword>
<evidence type="ECO:0000313" key="5">
    <source>
        <dbReference type="Proteomes" id="UP000238378"/>
    </source>
</evidence>
<keyword evidence="2" id="KW-0808">Transferase</keyword>
<name>A0ABX5CWU2_LACPE</name>
<protein>
    <recommendedName>
        <fullName evidence="3">Glycosyltransferase 2-like domain-containing protein</fullName>
    </recommendedName>
</protein>
<sequence>MKPKITVIAPVYNVEEYLEKSVSSILKQTLKDIEVILVDDGSSDASGAIIDDFAAKDNRIIGLHQVNAGAAAARNTGIKRAQGKYLYFLDPDDWLEKTMLQKMYEFAEEHQLQLSIAGFVNEYYEKGKAFSVKNVMPRRIFTTQNDFRLHAHEYLNNTFLAVPWNKLYKTSYLKNHHLEFPQVKWDDLHFNMEVIRNIERVGVLDIAEYHFFRSRPGSETTKVFNEKLFANRIQQFKHILAVYDDWKISDKAILMYVYNYYALRMIQLTQEIADNNMHISQKKSYVKKVLADSLTQSAFKKGKSNKGLIGLFMIPYRLRMAKTVLAIGKVISFVKAHFSVLFYRARIHVQKSKE</sequence>
<dbReference type="RefSeq" id="WP_105962127.1">
    <property type="nucleotide sequence ID" value="NZ_JALDYT010000011.1"/>
</dbReference>
<dbReference type="SUPFAM" id="SSF53448">
    <property type="entry name" value="Nucleotide-diphospho-sugar transferases"/>
    <property type="match status" value="1"/>
</dbReference>
<dbReference type="InterPro" id="IPR029044">
    <property type="entry name" value="Nucleotide-diphossugar_trans"/>
</dbReference>
<evidence type="ECO:0000256" key="2">
    <source>
        <dbReference type="ARBA" id="ARBA00022679"/>
    </source>
</evidence>
<feature type="domain" description="Glycosyltransferase 2-like" evidence="3">
    <location>
        <begin position="6"/>
        <end position="174"/>
    </location>
</feature>
<dbReference type="Gene3D" id="3.90.550.10">
    <property type="entry name" value="Spore Coat Polysaccharide Biosynthesis Protein SpsA, Chain A"/>
    <property type="match status" value="1"/>
</dbReference>
<proteinExistence type="predicted"/>
<dbReference type="PANTHER" id="PTHR22916:SF51">
    <property type="entry name" value="GLYCOSYLTRANSFERASE EPSH-RELATED"/>
    <property type="match status" value="1"/>
</dbReference>
<dbReference type="EMBL" id="PVOB01000459">
    <property type="protein sequence ID" value="PRO84643.1"/>
    <property type="molecule type" value="Genomic_DNA"/>
</dbReference>
<evidence type="ECO:0000259" key="3">
    <source>
        <dbReference type="Pfam" id="PF00535"/>
    </source>
</evidence>
<dbReference type="InterPro" id="IPR001173">
    <property type="entry name" value="Glyco_trans_2-like"/>
</dbReference>
<evidence type="ECO:0000256" key="1">
    <source>
        <dbReference type="ARBA" id="ARBA00022676"/>
    </source>
</evidence>
<dbReference type="Proteomes" id="UP000238378">
    <property type="component" value="Unassembled WGS sequence"/>
</dbReference>
<keyword evidence="5" id="KW-1185">Reference proteome</keyword>
<dbReference type="CDD" id="cd00761">
    <property type="entry name" value="Glyco_tranf_GTA_type"/>
    <property type="match status" value="1"/>
</dbReference>
<evidence type="ECO:0000313" key="4">
    <source>
        <dbReference type="EMBL" id="PRO84643.1"/>
    </source>
</evidence>
<dbReference type="PANTHER" id="PTHR22916">
    <property type="entry name" value="GLYCOSYLTRANSFERASE"/>
    <property type="match status" value="1"/>
</dbReference>
<organism evidence="4 5">
    <name type="scientific">Lactiplantibacillus pentosus</name>
    <name type="common">Lactobacillus pentosus</name>
    <dbReference type="NCBI Taxonomy" id="1589"/>
    <lineage>
        <taxon>Bacteria</taxon>
        <taxon>Bacillati</taxon>
        <taxon>Bacillota</taxon>
        <taxon>Bacilli</taxon>
        <taxon>Lactobacillales</taxon>
        <taxon>Lactobacillaceae</taxon>
        <taxon>Lactiplantibacillus</taxon>
    </lineage>
</organism>
<dbReference type="Pfam" id="PF00535">
    <property type="entry name" value="Glycos_transf_2"/>
    <property type="match status" value="1"/>
</dbReference>
<reference evidence="4 5" key="1">
    <citation type="submission" date="2018-03" db="EMBL/GenBank/DDBJ databases">
        <title>Draft Genome Sequences of six Lactobacillus pentosus Strains Isolated from Brines of Traditionally Fermented Spanish-Style Green Table Olives.</title>
        <authorList>
            <person name="Calero-Delgado B."/>
            <person name="Martin-Platero A.M."/>
            <person name="Perez-Pulido A.J."/>
            <person name="Benitez-Cabello A."/>
            <person name="Casimiro-Soriguer C.S."/>
            <person name="Martinez-Bueno M."/>
            <person name="Arroyo-Lopez F.N."/>
            <person name="Rodriguez-Gomez F."/>
            <person name="Bautista-Gallego J."/>
            <person name="Garrido-Fernandez A."/>
            <person name="Jimenez-Diaz R."/>
        </authorList>
    </citation>
    <scope>NUCLEOTIDE SEQUENCE [LARGE SCALE GENOMIC DNA]</scope>
    <source>
        <strain evidence="4 5">IG2</strain>
    </source>
</reference>